<dbReference type="Gene3D" id="4.10.60.10">
    <property type="entry name" value="Zinc finger, CCHC-type"/>
    <property type="match status" value="1"/>
</dbReference>
<dbReference type="GO" id="GO:0008270">
    <property type="term" value="F:zinc ion binding"/>
    <property type="evidence" value="ECO:0007669"/>
    <property type="project" value="UniProtKB-KW"/>
</dbReference>
<dbReference type="PROSITE" id="PS50158">
    <property type="entry name" value="ZF_CCHC"/>
    <property type="match status" value="1"/>
</dbReference>
<dbReference type="SMART" id="SM00343">
    <property type="entry name" value="ZnF_C2HC"/>
    <property type="match status" value="1"/>
</dbReference>
<dbReference type="AlphaFoldDB" id="A0ABD1IXH6"/>
<comment type="caution">
    <text evidence="4">The sequence shown here is derived from an EMBL/GenBank/DDBJ whole genome shotgun (WGS) entry which is preliminary data.</text>
</comment>
<dbReference type="InterPro" id="IPR001878">
    <property type="entry name" value="Znf_CCHC"/>
</dbReference>
<keyword evidence="1" id="KW-0863">Zinc-finger</keyword>
<dbReference type="InterPro" id="IPR036875">
    <property type="entry name" value="Znf_CCHC_sf"/>
</dbReference>
<feature type="region of interest" description="Disordered" evidence="2">
    <location>
        <begin position="191"/>
        <end position="213"/>
    </location>
</feature>
<feature type="domain" description="CCHC-type" evidence="3">
    <location>
        <begin position="171"/>
        <end position="187"/>
    </location>
</feature>
<sequence>MADPGEESLTFLTRRHAVKITSPVSIEACSLAIGELIGHPNILSASRMNNAIVLFLRTIELANDLVESGVVIDGGFTEVLPLSTPTKKVTLSNVPPFIDDLTLSEMLSRYGKIVSPIRMIPIASKSPLLKHVVSFRRSVYMILKEDNLDVTLNVKVDNFNYLIYVSSNVMKCFGCGQFGHLVRACPENGKNNSAPNDKPEASGVPEASNKTTEDDIIKETVAQPQGKVTENTLMDKNMSKDLNVQDVEKDIAGGEVVDTEINECTQNTQSSTGSAADADSVGDFQDTGGVYTMETDEALFKIPKRKRPRANRKEKKSDLVESAITDGESESEFSDCSISYSLRASGFSPQTYTVDDIKAFLVKTKHARRVRIDDHFPDVDMFIEKTKCFMSDGDFTDQEVYRLKKILTKLSNGDGSDKIC</sequence>
<evidence type="ECO:0000313" key="5">
    <source>
        <dbReference type="Proteomes" id="UP001591681"/>
    </source>
</evidence>
<evidence type="ECO:0000313" key="4">
    <source>
        <dbReference type="EMBL" id="KAL2079021.1"/>
    </source>
</evidence>
<proteinExistence type="predicted"/>
<dbReference type="EMBL" id="JBHFQA010000022">
    <property type="protein sequence ID" value="KAL2079021.1"/>
    <property type="molecule type" value="Genomic_DNA"/>
</dbReference>
<keyword evidence="1" id="KW-0862">Zinc</keyword>
<accession>A0ABD1IXH6</accession>
<name>A0ABD1IXH6_9TELE</name>
<keyword evidence="1" id="KW-0479">Metal-binding</keyword>
<evidence type="ECO:0000259" key="3">
    <source>
        <dbReference type="PROSITE" id="PS50158"/>
    </source>
</evidence>
<gene>
    <name evidence="4" type="ORF">ACEWY4_024765</name>
</gene>
<organism evidence="4 5">
    <name type="scientific">Coilia grayii</name>
    <name type="common">Gray's grenadier anchovy</name>
    <dbReference type="NCBI Taxonomy" id="363190"/>
    <lineage>
        <taxon>Eukaryota</taxon>
        <taxon>Metazoa</taxon>
        <taxon>Chordata</taxon>
        <taxon>Craniata</taxon>
        <taxon>Vertebrata</taxon>
        <taxon>Euteleostomi</taxon>
        <taxon>Actinopterygii</taxon>
        <taxon>Neopterygii</taxon>
        <taxon>Teleostei</taxon>
        <taxon>Clupei</taxon>
        <taxon>Clupeiformes</taxon>
        <taxon>Clupeoidei</taxon>
        <taxon>Engraulidae</taxon>
        <taxon>Coilinae</taxon>
        <taxon>Coilia</taxon>
    </lineage>
</organism>
<evidence type="ECO:0000256" key="1">
    <source>
        <dbReference type="PROSITE-ProRule" id="PRU00047"/>
    </source>
</evidence>
<keyword evidence="5" id="KW-1185">Reference proteome</keyword>
<reference evidence="4 5" key="1">
    <citation type="submission" date="2024-09" db="EMBL/GenBank/DDBJ databases">
        <title>A chromosome-level genome assembly of Gray's grenadier anchovy, Coilia grayii.</title>
        <authorList>
            <person name="Fu Z."/>
        </authorList>
    </citation>
    <scope>NUCLEOTIDE SEQUENCE [LARGE SCALE GENOMIC DNA]</scope>
    <source>
        <strain evidence="4">G4</strain>
        <tissue evidence="4">Muscle</tissue>
    </source>
</reference>
<dbReference type="Proteomes" id="UP001591681">
    <property type="component" value="Unassembled WGS sequence"/>
</dbReference>
<evidence type="ECO:0000256" key="2">
    <source>
        <dbReference type="SAM" id="MobiDB-lite"/>
    </source>
</evidence>
<protein>
    <recommendedName>
        <fullName evidence="3">CCHC-type domain-containing protein</fullName>
    </recommendedName>
</protein>
<dbReference type="SUPFAM" id="SSF57756">
    <property type="entry name" value="Retrovirus zinc finger-like domains"/>
    <property type="match status" value="1"/>
</dbReference>